<dbReference type="Proteomes" id="UP001596956">
    <property type="component" value="Unassembled WGS sequence"/>
</dbReference>
<protein>
    <submittedName>
        <fullName evidence="2">SdpI family protein</fullName>
    </submittedName>
</protein>
<evidence type="ECO:0000256" key="1">
    <source>
        <dbReference type="SAM" id="Phobius"/>
    </source>
</evidence>
<feature type="transmembrane region" description="Helical" evidence="1">
    <location>
        <begin position="103"/>
        <end position="128"/>
    </location>
</feature>
<dbReference type="Pfam" id="PF13630">
    <property type="entry name" value="SdpI"/>
    <property type="match status" value="1"/>
</dbReference>
<keyword evidence="1" id="KW-0472">Membrane</keyword>
<dbReference type="InterPro" id="IPR025962">
    <property type="entry name" value="SdpI/YhfL"/>
</dbReference>
<sequence length="138" mass="14113">MAETERKAKLFMEALAVLLSAAVSIALVSGAAHYIKHATANGSLSRNFWIGLRTGTTMSSDAAWEAAHKAAAPWLTACAYTGYAASAAMIALAVYAATEEISVIGALMISAVGFAGVTIMTAIAAVIAHRGAKDALRG</sequence>
<proteinExistence type="predicted"/>
<keyword evidence="1" id="KW-0812">Transmembrane</keyword>
<comment type="caution">
    <text evidence="2">The sequence shown here is derived from an EMBL/GenBank/DDBJ whole genome shotgun (WGS) entry which is preliminary data.</text>
</comment>
<name>A0ABW3BDB6_9ACTN</name>
<reference evidence="3" key="1">
    <citation type="journal article" date="2019" name="Int. J. Syst. Evol. Microbiol.">
        <title>The Global Catalogue of Microorganisms (GCM) 10K type strain sequencing project: providing services to taxonomists for standard genome sequencing and annotation.</title>
        <authorList>
            <consortium name="The Broad Institute Genomics Platform"/>
            <consortium name="The Broad Institute Genome Sequencing Center for Infectious Disease"/>
            <person name="Wu L."/>
            <person name="Ma J."/>
        </authorList>
    </citation>
    <scope>NUCLEOTIDE SEQUENCE [LARGE SCALE GENOMIC DNA]</scope>
    <source>
        <strain evidence="3">CCUG 63369</strain>
    </source>
</reference>
<organism evidence="2 3">
    <name type="scientific">Streptomonospora algeriensis</name>
    <dbReference type="NCBI Taxonomy" id="995084"/>
    <lineage>
        <taxon>Bacteria</taxon>
        <taxon>Bacillati</taxon>
        <taxon>Actinomycetota</taxon>
        <taxon>Actinomycetes</taxon>
        <taxon>Streptosporangiales</taxon>
        <taxon>Nocardiopsidaceae</taxon>
        <taxon>Streptomonospora</taxon>
    </lineage>
</organism>
<dbReference type="EMBL" id="JBHTHR010000197">
    <property type="protein sequence ID" value="MFD0801326.1"/>
    <property type="molecule type" value="Genomic_DNA"/>
</dbReference>
<keyword evidence="3" id="KW-1185">Reference proteome</keyword>
<evidence type="ECO:0000313" key="3">
    <source>
        <dbReference type="Proteomes" id="UP001596956"/>
    </source>
</evidence>
<feature type="transmembrane region" description="Helical" evidence="1">
    <location>
        <begin position="74"/>
        <end position="96"/>
    </location>
</feature>
<gene>
    <name evidence="2" type="ORF">ACFQZU_08340</name>
</gene>
<accession>A0ABW3BDB6</accession>
<keyword evidence="1" id="KW-1133">Transmembrane helix</keyword>
<evidence type="ECO:0000313" key="2">
    <source>
        <dbReference type="EMBL" id="MFD0801326.1"/>
    </source>
</evidence>